<dbReference type="Pfam" id="PF00360">
    <property type="entry name" value="PHY"/>
    <property type="match status" value="1"/>
</dbReference>
<dbReference type="InterPro" id="IPR036890">
    <property type="entry name" value="HATPase_C_sf"/>
</dbReference>
<dbReference type="EMBL" id="SMSJ01000157">
    <property type="protein sequence ID" value="TDH58079.1"/>
    <property type="molecule type" value="Genomic_DNA"/>
</dbReference>
<evidence type="ECO:0000313" key="17">
    <source>
        <dbReference type="Proteomes" id="UP000295096"/>
    </source>
</evidence>
<evidence type="ECO:0000256" key="4">
    <source>
        <dbReference type="ARBA" id="ARBA00022543"/>
    </source>
</evidence>
<dbReference type="PANTHER" id="PTHR43065">
    <property type="entry name" value="SENSOR HISTIDINE KINASE"/>
    <property type="match status" value="1"/>
</dbReference>
<evidence type="ECO:0000256" key="6">
    <source>
        <dbReference type="ARBA" id="ARBA00022606"/>
    </source>
</evidence>
<keyword evidence="9" id="KW-0418">Kinase</keyword>
<dbReference type="SUPFAM" id="SSF55874">
    <property type="entry name" value="ATPase domain of HSP90 chaperone/DNA topoisomerase II/histidine kinase"/>
    <property type="match status" value="1"/>
</dbReference>
<dbReference type="SUPFAM" id="SSF55785">
    <property type="entry name" value="PYP-like sensor domain (PAS domain)"/>
    <property type="match status" value="2"/>
</dbReference>
<dbReference type="InterPro" id="IPR011102">
    <property type="entry name" value="Sig_transdc_His_kinase_HWE"/>
</dbReference>
<dbReference type="InterPro" id="IPR003018">
    <property type="entry name" value="GAF"/>
</dbReference>
<evidence type="ECO:0000256" key="10">
    <source>
        <dbReference type="ARBA" id="ARBA00022840"/>
    </source>
</evidence>
<dbReference type="InterPro" id="IPR011495">
    <property type="entry name" value="Sig_transdc_His_kin_sub2_dim/P"/>
</dbReference>
<dbReference type="GO" id="GO:0009881">
    <property type="term" value="F:photoreceptor activity"/>
    <property type="evidence" value="ECO:0007669"/>
    <property type="project" value="UniProtKB-KW"/>
</dbReference>
<evidence type="ECO:0000256" key="9">
    <source>
        <dbReference type="ARBA" id="ARBA00022777"/>
    </source>
</evidence>
<dbReference type="SMART" id="SM00091">
    <property type="entry name" value="PAS"/>
    <property type="match status" value="2"/>
</dbReference>
<dbReference type="OrthoDB" id="5287260at2"/>
<evidence type="ECO:0000256" key="8">
    <source>
        <dbReference type="ARBA" id="ARBA00022741"/>
    </source>
</evidence>
<dbReference type="InterPro" id="IPR035965">
    <property type="entry name" value="PAS-like_dom_sf"/>
</dbReference>
<evidence type="ECO:0000256" key="11">
    <source>
        <dbReference type="ARBA" id="ARBA00022991"/>
    </source>
</evidence>
<evidence type="ECO:0000256" key="5">
    <source>
        <dbReference type="ARBA" id="ARBA00022553"/>
    </source>
</evidence>
<keyword evidence="10" id="KW-0067">ATP-binding</keyword>
<feature type="domain" description="Phytochrome chromophore attachment site" evidence="14">
    <location>
        <begin position="294"/>
        <end position="453"/>
    </location>
</feature>
<proteinExistence type="inferred from homology"/>
<dbReference type="GO" id="GO:0004673">
    <property type="term" value="F:protein histidine kinase activity"/>
    <property type="evidence" value="ECO:0007669"/>
    <property type="project" value="UniProtKB-EC"/>
</dbReference>
<dbReference type="InterPro" id="IPR016132">
    <property type="entry name" value="Phyto_chromo_attachment"/>
</dbReference>
<dbReference type="Pfam" id="PF08446">
    <property type="entry name" value="PAS_2"/>
    <property type="match status" value="1"/>
</dbReference>
<keyword evidence="6" id="KW-0716">Sensory transduction</keyword>
<feature type="domain" description="Histidine kinase" evidence="15">
    <location>
        <begin position="691"/>
        <end position="883"/>
    </location>
</feature>
<evidence type="ECO:0000313" key="16">
    <source>
        <dbReference type="EMBL" id="TDH58079.1"/>
    </source>
</evidence>
<evidence type="ECO:0000259" key="15">
    <source>
        <dbReference type="PROSITE" id="PS50109"/>
    </source>
</evidence>
<dbReference type="SMART" id="SM00065">
    <property type="entry name" value="GAF"/>
    <property type="match status" value="1"/>
</dbReference>
<dbReference type="Pfam" id="PF07568">
    <property type="entry name" value="HisKA_2"/>
    <property type="match status" value="1"/>
</dbReference>
<dbReference type="GO" id="GO:0005524">
    <property type="term" value="F:ATP binding"/>
    <property type="evidence" value="ECO:0007669"/>
    <property type="project" value="UniProtKB-KW"/>
</dbReference>
<dbReference type="Gene3D" id="3.30.450.270">
    <property type="match status" value="1"/>
</dbReference>
<dbReference type="PRINTS" id="PR01033">
    <property type="entry name" value="PHYTOCHROME"/>
</dbReference>
<organism evidence="16 17">
    <name type="scientific">Dankookia rubra</name>
    <dbReference type="NCBI Taxonomy" id="1442381"/>
    <lineage>
        <taxon>Bacteria</taxon>
        <taxon>Pseudomonadati</taxon>
        <taxon>Pseudomonadota</taxon>
        <taxon>Alphaproteobacteria</taxon>
        <taxon>Acetobacterales</taxon>
        <taxon>Roseomonadaceae</taxon>
        <taxon>Dankookia</taxon>
    </lineage>
</organism>
<keyword evidence="12" id="KW-0902">Two-component regulatory system</keyword>
<comment type="caution">
    <text evidence="16">The sequence shown here is derived from an EMBL/GenBank/DDBJ whole genome shotgun (WGS) entry which is preliminary data.</text>
</comment>
<keyword evidence="17" id="KW-1185">Reference proteome</keyword>
<dbReference type="InterPro" id="IPR005467">
    <property type="entry name" value="His_kinase_dom"/>
</dbReference>
<dbReference type="GO" id="GO:0000160">
    <property type="term" value="P:phosphorelay signal transduction system"/>
    <property type="evidence" value="ECO:0007669"/>
    <property type="project" value="UniProtKB-KW"/>
</dbReference>
<dbReference type="InterPro" id="IPR013654">
    <property type="entry name" value="PAS_2"/>
</dbReference>
<keyword evidence="8" id="KW-0547">Nucleotide-binding</keyword>
<dbReference type="GO" id="GO:0006355">
    <property type="term" value="P:regulation of DNA-templated transcription"/>
    <property type="evidence" value="ECO:0007669"/>
    <property type="project" value="InterPro"/>
</dbReference>
<protein>
    <recommendedName>
        <fullName evidence="3">histidine kinase</fullName>
        <ecNumber evidence="3">2.7.13.3</ecNumber>
    </recommendedName>
</protein>
<gene>
    <name evidence="16" type="ORF">E2C06_34465</name>
</gene>
<keyword evidence="5" id="KW-0597">Phosphoprotein</keyword>
<dbReference type="Pfam" id="PF02518">
    <property type="entry name" value="HATPase_c"/>
    <property type="match status" value="1"/>
</dbReference>
<dbReference type="InterPro" id="IPR043150">
    <property type="entry name" value="Phytochrome_PHY_sf"/>
</dbReference>
<keyword evidence="13" id="KW-0675">Receptor</keyword>
<dbReference type="Gene3D" id="3.30.565.10">
    <property type="entry name" value="Histidine kinase-like ATPase, C-terminal domain"/>
    <property type="match status" value="1"/>
</dbReference>
<reference evidence="16 17" key="1">
    <citation type="journal article" date="2016" name="J. Microbiol.">
        <title>Dankookia rubra gen. nov., sp. nov., an alphaproteobacterium isolated from sediment of a shallow stream.</title>
        <authorList>
            <person name="Kim W.H."/>
            <person name="Kim D.H."/>
            <person name="Kang K."/>
            <person name="Ahn T.Y."/>
        </authorList>
    </citation>
    <scope>NUCLEOTIDE SEQUENCE [LARGE SCALE GENOMIC DNA]</scope>
    <source>
        <strain evidence="16 17">JCM30602</strain>
    </source>
</reference>
<evidence type="ECO:0000256" key="12">
    <source>
        <dbReference type="ARBA" id="ARBA00023012"/>
    </source>
</evidence>
<dbReference type="Pfam" id="PF01590">
    <property type="entry name" value="GAF"/>
    <property type="match status" value="1"/>
</dbReference>
<evidence type="ECO:0000256" key="13">
    <source>
        <dbReference type="ARBA" id="ARBA00023170"/>
    </source>
</evidence>
<evidence type="ECO:0000256" key="7">
    <source>
        <dbReference type="ARBA" id="ARBA00022679"/>
    </source>
</evidence>
<dbReference type="EC" id="2.7.13.3" evidence="3"/>
<name>A0A4R5Q6E9_9PROT</name>
<dbReference type="InterPro" id="IPR003594">
    <property type="entry name" value="HATPase_dom"/>
</dbReference>
<dbReference type="InterPro" id="IPR001294">
    <property type="entry name" value="Phytochrome"/>
</dbReference>
<dbReference type="SMART" id="SM00387">
    <property type="entry name" value="HATPase_c"/>
    <property type="match status" value="1"/>
</dbReference>
<dbReference type="InterPro" id="IPR000014">
    <property type="entry name" value="PAS"/>
</dbReference>
<dbReference type="Proteomes" id="UP000295096">
    <property type="component" value="Unassembled WGS sequence"/>
</dbReference>
<evidence type="ECO:0000256" key="1">
    <source>
        <dbReference type="ARBA" id="ARBA00000085"/>
    </source>
</evidence>
<evidence type="ECO:0000256" key="2">
    <source>
        <dbReference type="ARBA" id="ARBA00006402"/>
    </source>
</evidence>
<keyword evidence="4" id="KW-0600">Photoreceptor protein</keyword>
<dbReference type="Gene3D" id="3.30.450.40">
    <property type="match status" value="1"/>
</dbReference>
<comment type="similarity">
    <text evidence="2">In the N-terminal section; belongs to the phytochrome family.</text>
</comment>
<evidence type="ECO:0000259" key="14">
    <source>
        <dbReference type="PROSITE" id="PS50046"/>
    </source>
</evidence>
<dbReference type="SUPFAM" id="SSF55781">
    <property type="entry name" value="GAF domain-like"/>
    <property type="match status" value="2"/>
</dbReference>
<accession>A0A4R5Q6E9</accession>
<dbReference type="PROSITE" id="PS50109">
    <property type="entry name" value="HIS_KIN"/>
    <property type="match status" value="1"/>
</dbReference>
<dbReference type="GO" id="GO:0009584">
    <property type="term" value="P:detection of visible light"/>
    <property type="evidence" value="ECO:0007669"/>
    <property type="project" value="InterPro"/>
</dbReference>
<dbReference type="CDD" id="cd00130">
    <property type="entry name" value="PAS"/>
    <property type="match status" value="1"/>
</dbReference>
<dbReference type="Pfam" id="PF00989">
    <property type="entry name" value="PAS"/>
    <property type="match status" value="1"/>
</dbReference>
<comment type="catalytic activity">
    <reaction evidence="1">
        <text>ATP + protein L-histidine = ADP + protein N-phospho-L-histidine.</text>
        <dbReference type="EC" id="2.7.13.3"/>
    </reaction>
</comment>
<keyword evidence="7" id="KW-0808">Transferase</keyword>
<dbReference type="Gene3D" id="3.30.450.20">
    <property type="entry name" value="PAS domain"/>
    <property type="match status" value="3"/>
</dbReference>
<dbReference type="SMART" id="SM00911">
    <property type="entry name" value="HWE_HK"/>
    <property type="match status" value="1"/>
</dbReference>
<evidence type="ECO:0000256" key="3">
    <source>
        <dbReference type="ARBA" id="ARBA00012438"/>
    </source>
</evidence>
<dbReference type="PROSITE" id="PS50046">
    <property type="entry name" value="PHYTOCHROME_2"/>
    <property type="match status" value="1"/>
</dbReference>
<dbReference type="InterPro" id="IPR013767">
    <property type="entry name" value="PAS_fold"/>
</dbReference>
<keyword evidence="11" id="KW-0157">Chromophore</keyword>
<dbReference type="InterPro" id="IPR029016">
    <property type="entry name" value="GAF-like_dom_sf"/>
</dbReference>
<dbReference type="InterPro" id="IPR013515">
    <property type="entry name" value="Phytochrome_cen-reg"/>
</dbReference>
<dbReference type="RefSeq" id="WP_133293070.1">
    <property type="nucleotide sequence ID" value="NZ_SMSJ01000157.1"/>
</dbReference>
<sequence>MSDNLDWVTPALLDDLNHAELDALPFGVVQVTGAGQIIFYNAAESRFSGRSVEAVVRRDFFRDVAPCTDLPAFRGRFLEGVRRGVLDEGFVFTFGFEPAPVRVAVWLRRAREPDRYWIMIRSLGALPPGQHRLARTAASEAIARRARAEPVDPAVCEREPIHLGGAVQPHAAVLACDPDMPNLAVRACSDNVASALGVEPSMVVGRPLAEVLPEYLLTAVRDALASGALADPARPLRTTARLGLDAVPFSAEAHLHAGRLVVELERLPERPEDFGAATPAQARDAVARLRAAGTLAEAAATTVREIRAMTGFERVLVYRFDPDWNGEAVAEDRSADWAHSLLGLRFPASDIPAQARALYARSPARFVVDRDAVPAAVLTGSSPTNEAVDLTHVQSRALSPVHLEYQRNLGVNGSMSLSIMVEGALWGLVIGHHRRPHYVTPDTRTLAGLVTEAFALRVHELESRRLWREQQASLTARNVLLGRMAAADDFVLAMTAGDASGDATLLDLLKAGGAAIVSGNRVTLVGMTPPQADLPGLADWLRSTLPPCDRVYATERLSAHYASASAWPAVASGLLAAFVGEQEGGSGREHLLLWFRPEVAATVVWGGDPRKPVRADAATGAVLPRRSFERWVEERRGEAEPWEAWQLDTAAAFAAAIAGVVLRQGRRIAELTAEREALTRALEQKEVLAREVDHRVKNSLQIVASVMRLQGRAVADLEARTAFEDTYARVMSVARVHDSLGRSEDVENVDLGDTLHRLCRDLTTGIAGATQRLDVSAEPGLMVSSQTAIALSLIATELVINALKYAYAPGEPGRVEVSAKTRPTGGVELRVCDFGRGLPADWATRSQGGGLGMRVIRAMLDRIGAELGVADAPGAGACFTVSA</sequence>
<dbReference type="AlphaFoldDB" id="A0A4R5Q6E9"/>